<evidence type="ECO:0000256" key="1">
    <source>
        <dbReference type="SAM" id="MobiDB-lite"/>
    </source>
</evidence>
<protein>
    <submittedName>
        <fullName evidence="2">Uncharacterized protein</fullName>
    </submittedName>
</protein>
<feature type="region of interest" description="Disordered" evidence="1">
    <location>
        <begin position="108"/>
        <end position="139"/>
    </location>
</feature>
<organism evidence="2 3">
    <name type="scientific">Lineolata rhizophorae</name>
    <dbReference type="NCBI Taxonomy" id="578093"/>
    <lineage>
        <taxon>Eukaryota</taxon>
        <taxon>Fungi</taxon>
        <taxon>Dikarya</taxon>
        <taxon>Ascomycota</taxon>
        <taxon>Pezizomycotina</taxon>
        <taxon>Dothideomycetes</taxon>
        <taxon>Dothideomycetes incertae sedis</taxon>
        <taxon>Lineolatales</taxon>
        <taxon>Lineolataceae</taxon>
        <taxon>Lineolata</taxon>
    </lineage>
</organism>
<keyword evidence="3" id="KW-1185">Reference proteome</keyword>
<name>A0A6A6PBQ9_9PEZI</name>
<reference evidence="2" key="1">
    <citation type="journal article" date="2020" name="Stud. Mycol.">
        <title>101 Dothideomycetes genomes: a test case for predicting lifestyles and emergence of pathogens.</title>
        <authorList>
            <person name="Haridas S."/>
            <person name="Albert R."/>
            <person name="Binder M."/>
            <person name="Bloem J."/>
            <person name="Labutti K."/>
            <person name="Salamov A."/>
            <person name="Andreopoulos B."/>
            <person name="Baker S."/>
            <person name="Barry K."/>
            <person name="Bills G."/>
            <person name="Bluhm B."/>
            <person name="Cannon C."/>
            <person name="Castanera R."/>
            <person name="Culley D."/>
            <person name="Daum C."/>
            <person name="Ezra D."/>
            <person name="Gonzalez J."/>
            <person name="Henrissat B."/>
            <person name="Kuo A."/>
            <person name="Liang C."/>
            <person name="Lipzen A."/>
            <person name="Lutzoni F."/>
            <person name="Magnuson J."/>
            <person name="Mondo S."/>
            <person name="Nolan M."/>
            <person name="Ohm R."/>
            <person name="Pangilinan J."/>
            <person name="Park H.-J."/>
            <person name="Ramirez L."/>
            <person name="Alfaro M."/>
            <person name="Sun H."/>
            <person name="Tritt A."/>
            <person name="Yoshinaga Y."/>
            <person name="Zwiers L.-H."/>
            <person name="Turgeon B."/>
            <person name="Goodwin S."/>
            <person name="Spatafora J."/>
            <person name="Crous P."/>
            <person name="Grigoriev I."/>
        </authorList>
    </citation>
    <scope>NUCLEOTIDE SEQUENCE</scope>
    <source>
        <strain evidence="2">ATCC 16933</strain>
    </source>
</reference>
<dbReference type="Proteomes" id="UP000799766">
    <property type="component" value="Unassembled WGS sequence"/>
</dbReference>
<proteinExistence type="predicted"/>
<dbReference type="EMBL" id="MU001671">
    <property type="protein sequence ID" value="KAF2461232.1"/>
    <property type="molecule type" value="Genomic_DNA"/>
</dbReference>
<gene>
    <name evidence="2" type="ORF">BDY21DRAFT_331487</name>
</gene>
<evidence type="ECO:0000313" key="3">
    <source>
        <dbReference type="Proteomes" id="UP000799766"/>
    </source>
</evidence>
<accession>A0A6A6PBQ9</accession>
<sequence length="206" mass="22963">MPSGANVLCTHNGRLAVAANEPTYLHSARAFCTLRQTIEHRSRSAARLRATEPRRETGRSTGRRRWFTAATYTHTYIHMPGAGRFGPSNAWRHGCCGCSSPRNEKAARCSRTAGRPARDRHGRSGPLSRLSRQPPSPRLHVGLDECGDIETNTQLVDPGAASLHQQVNRRQLLARLQEVGRRKWAASCRRDGRKRRRVVGALCARL</sequence>
<evidence type="ECO:0000313" key="2">
    <source>
        <dbReference type="EMBL" id="KAF2461232.1"/>
    </source>
</evidence>
<feature type="compositionally biased region" description="Low complexity" evidence="1">
    <location>
        <begin position="124"/>
        <end position="133"/>
    </location>
</feature>
<dbReference type="AlphaFoldDB" id="A0A6A6PBQ9"/>